<feature type="chain" id="PRO_5037666308" evidence="1">
    <location>
        <begin position="23"/>
        <end position="145"/>
    </location>
</feature>
<dbReference type="Proteomes" id="UP000887577">
    <property type="component" value="Unplaced"/>
</dbReference>
<keyword evidence="1" id="KW-0732">Signal</keyword>
<evidence type="ECO:0000313" key="3">
    <source>
        <dbReference type="WBParaSite" id="PSU_v2.g18957.t1"/>
    </source>
</evidence>
<evidence type="ECO:0000256" key="1">
    <source>
        <dbReference type="SAM" id="SignalP"/>
    </source>
</evidence>
<reference evidence="3" key="1">
    <citation type="submission" date="2022-11" db="UniProtKB">
        <authorList>
            <consortium name="WormBaseParasite"/>
        </authorList>
    </citation>
    <scope>IDENTIFICATION</scope>
</reference>
<dbReference type="AlphaFoldDB" id="A0A914YJC5"/>
<dbReference type="WBParaSite" id="PSU_v2.g18957.t1">
    <property type="protein sequence ID" value="PSU_v2.g18957.t1"/>
    <property type="gene ID" value="PSU_v2.g18957"/>
</dbReference>
<organism evidence="2 3">
    <name type="scientific">Panagrolaimus superbus</name>
    <dbReference type="NCBI Taxonomy" id="310955"/>
    <lineage>
        <taxon>Eukaryota</taxon>
        <taxon>Metazoa</taxon>
        <taxon>Ecdysozoa</taxon>
        <taxon>Nematoda</taxon>
        <taxon>Chromadorea</taxon>
        <taxon>Rhabditida</taxon>
        <taxon>Tylenchina</taxon>
        <taxon>Panagrolaimomorpha</taxon>
        <taxon>Panagrolaimoidea</taxon>
        <taxon>Panagrolaimidae</taxon>
        <taxon>Panagrolaimus</taxon>
    </lineage>
</organism>
<accession>A0A914YJC5</accession>
<keyword evidence="2" id="KW-1185">Reference proteome</keyword>
<proteinExistence type="predicted"/>
<sequence>MMIIYSYFLLTIFLMDIPESQGSNFTCFHSEGYFEQYNISQEIIPCPSRTCLMLRTYCDNYWAATCFDPSRPMAIFEDFEMAKKVYETRTHWILSRCPGFKENCNDVYVHYRYSHLRDFPKPITSLDNLIWTNLNLPKPKYLMNS</sequence>
<feature type="signal peptide" evidence="1">
    <location>
        <begin position="1"/>
        <end position="22"/>
    </location>
</feature>
<evidence type="ECO:0000313" key="2">
    <source>
        <dbReference type="Proteomes" id="UP000887577"/>
    </source>
</evidence>
<protein>
    <submittedName>
        <fullName evidence="3">Uncharacterized protein</fullName>
    </submittedName>
</protein>
<name>A0A914YJC5_9BILA</name>